<dbReference type="SMART" id="SM00255">
    <property type="entry name" value="TIR"/>
    <property type="match status" value="1"/>
</dbReference>
<dbReference type="EMBL" id="VAUV01000027">
    <property type="protein sequence ID" value="TLD68321.1"/>
    <property type="molecule type" value="Genomic_DNA"/>
</dbReference>
<comment type="caution">
    <text evidence="2">The sequence shown here is derived from an EMBL/GenBank/DDBJ whole genome shotgun (WGS) entry which is preliminary data.</text>
</comment>
<evidence type="ECO:0000313" key="2">
    <source>
        <dbReference type="EMBL" id="TLD68321.1"/>
    </source>
</evidence>
<dbReference type="RefSeq" id="WP_138088713.1">
    <property type="nucleotide sequence ID" value="NZ_VAUV01000027.1"/>
</dbReference>
<protein>
    <submittedName>
        <fullName evidence="2">Toll/interleukin-1 receptor domain-containing protein</fullName>
    </submittedName>
</protein>
<accession>A0A5R8K7I2</accession>
<dbReference type="Proteomes" id="UP000306196">
    <property type="component" value="Unassembled WGS sequence"/>
</dbReference>
<proteinExistence type="predicted"/>
<dbReference type="OrthoDB" id="7285215at2"/>
<sequence length="374" mass="42015">MSSVFISHATEDKDAVARPLAKALKDRGYDVWYDEYSLKLGDSLRRRIDEGLAQCSFGIVVLSKAFFSKEWPKKELDALNARETHQSQKIILPVWHSVTANEIAGFSPMLADRLGVSTSDGLGPVIQQIVDVIGSPDQPGIEAQDEDNAIFSFKERNLRQWQEFLGEIFPQGKPASAAWHNIEDIVSILQKLSSPNLNHSFFPEGGGQDLSGCKKSLEADCIELLWGHNYASIVKPSSLSFESFLNAPSLSYFRLDLKFLKPWSDGIDLTEYQSEELAELFPMEYHNRNVFDAGYYDHDESGNEIRIPEGSRVITRHFSGSFVIFAKGSYYNSASGELDAYRARHNKMTAIQFKQYISAMIEAASRAGFDLEKD</sequence>
<gene>
    <name evidence="2" type="ORF">FEM03_23240</name>
</gene>
<organism evidence="2 3">
    <name type="scientific">Phragmitibacter flavus</name>
    <dbReference type="NCBI Taxonomy" id="2576071"/>
    <lineage>
        <taxon>Bacteria</taxon>
        <taxon>Pseudomonadati</taxon>
        <taxon>Verrucomicrobiota</taxon>
        <taxon>Verrucomicrobiia</taxon>
        <taxon>Verrucomicrobiales</taxon>
        <taxon>Verrucomicrobiaceae</taxon>
        <taxon>Phragmitibacter</taxon>
    </lineage>
</organism>
<evidence type="ECO:0000259" key="1">
    <source>
        <dbReference type="PROSITE" id="PS50104"/>
    </source>
</evidence>
<name>A0A5R8K7I2_9BACT</name>
<dbReference type="Pfam" id="PF13676">
    <property type="entry name" value="TIR_2"/>
    <property type="match status" value="1"/>
</dbReference>
<dbReference type="GO" id="GO:0007165">
    <property type="term" value="P:signal transduction"/>
    <property type="evidence" value="ECO:0007669"/>
    <property type="project" value="InterPro"/>
</dbReference>
<dbReference type="InterPro" id="IPR035897">
    <property type="entry name" value="Toll_tir_struct_dom_sf"/>
</dbReference>
<evidence type="ECO:0000313" key="3">
    <source>
        <dbReference type="Proteomes" id="UP000306196"/>
    </source>
</evidence>
<dbReference type="InterPro" id="IPR000157">
    <property type="entry name" value="TIR_dom"/>
</dbReference>
<dbReference type="PROSITE" id="PS50104">
    <property type="entry name" value="TIR"/>
    <property type="match status" value="1"/>
</dbReference>
<dbReference type="Gene3D" id="3.40.50.10140">
    <property type="entry name" value="Toll/interleukin-1 receptor homology (TIR) domain"/>
    <property type="match status" value="1"/>
</dbReference>
<dbReference type="SUPFAM" id="SSF52200">
    <property type="entry name" value="Toll/Interleukin receptor TIR domain"/>
    <property type="match status" value="1"/>
</dbReference>
<keyword evidence="3" id="KW-1185">Reference proteome</keyword>
<feature type="domain" description="TIR" evidence="1">
    <location>
        <begin position="1"/>
        <end position="133"/>
    </location>
</feature>
<dbReference type="AlphaFoldDB" id="A0A5R8K7I2"/>
<keyword evidence="2" id="KW-0675">Receptor</keyword>
<reference evidence="2 3" key="1">
    <citation type="submission" date="2019-05" db="EMBL/GenBank/DDBJ databases">
        <title>Verrucobacter flavum gen. nov., sp. nov. a new member of the family Verrucomicrobiaceae.</title>
        <authorList>
            <person name="Szuroczki S."/>
            <person name="Abbaszade G."/>
            <person name="Szabo A."/>
            <person name="Felfoldi T."/>
            <person name="Schumann P."/>
            <person name="Boka K."/>
            <person name="Keki Z."/>
            <person name="Toumi M."/>
            <person name="Toth E."/>
        </authorList>
    </citation>
    <scope>NUCLEOTIDE SEQUENCE [LARGE SCALE GENOMIC DNA]</scope>
    <source>
        <strain evidence="2 3">MG-N-17</strain>
    </source>
</reference>